<dbReference type="CDD" id="cd02027">
    <property type="entry name" value="APSK"/>
    <property type="match status" value="1"/>
</dbReference>
<dbReference type="GO" id="GO:0004020">
    <property type="term" value="F:adenylylsulfate kinase activity"/>
    <property type="evidence" value="ECO:0007669"/>
    <property type="project" value="UniProtKB-UniRule"/>
</dbReference>
<evidence type="ECO:0000256" key="3">
    <source>
        <dbReference type="ARBA" id="ARBA00022679"/>
    </source>
</evidence>
<dbReference type="HAMAP" id="MF_00065">
    <property type="entry name" value="Adenylyl_sulf_kinase"/>
    <property type="match status" value="1"/>
</dbReference>
<dbReference type="GO" id="GO:0004781">
    <property type="term" value="F:sulfate adenylyltransferase (ATP) activity"/>
    <property type="evidence" value="ECO:0007669"/>
    <property type="project" value="TreeGrafter"/>
</dbReference>
<dbReference type="GO" id="GO:0005737">
    <property type="term" value="C:cytoplasm"/>
    <property type="evidence" value="ECO:0007669"/>
    <property type="project" value="TreeGrafter"/>
</dbReference>
<dbReference type="RefSeq" id="WP_114437947.1">
    <property type="nucleotide sequence ID" value="NZ_QPIZ01000031.1"/>
</dbReference>
<comment type="pathway">
    <text evidence="6 7">Sulfur metabolism; hydrogen sulfide biosynthesis; sulfite from sulfate: step 2/3.</text>
</comment>
<dbReference type="Gene3D" id="3.40.50.300">
    <property type="entry name" value="P-loop containing nucleotide triphosphate hydrolases"/>
    <property type="match status" value="1"/>
</dbReference>
<dbReference type="InterPro" id="IPR002891">
    <property type="entry name" value="APS"/>
</dbReference>
<dbReference type="EC" id="2.7.1.25" evidence="2 6"/>
<dbReference type="GO" id="GO:0010134">
    <property type="term" value="P:sulfate assimilation via adenylyl sulfate reduction"/>
    <property type="evidence" value="ECO:0007669"/>
    <property type="project" value="TreeGrafter"/>
</dbReference>
<dbReference type="InterPro" id="IPR059117">
    <property type="entry name" value="APS_kinase_dom"/>
</dbReference>
<dbReference type="PANTHER" id="PTHR42700:SF1">
    <property type="entry name" value="SULFATE ADENYLYLTRANSFERASE"/>
    <property type="match status" value="1"/>
</dbReference>
<dbReference type="Proteomes" id="UP000252733">
    <property type="component" value="Unassembled WGS sequence"/>
</dbReference>
<evidence type="ECO:0000256" key="1">
    <source>
        <dbReference type="ARBA" id="ARBA00001823"/>
    </source>
</evidence>
<dbReference type="InterPro" id="IPR027417">
    <property type="entry name" value="P-loop_NTPase"/>
</dbReference>
<keyword evidence="10" id="KW-1185">Reference proteome</keyword>
<reference evidence="9 10" key="1">
    <citation type="submission" date="2018-07" db="EMBL/GenBank/DDBJ databases">
        <title>Freshwater and sediment microbial communities from various areas in North America, analyzing microbe dynamics in response to fracking.</title>
        <authorList>
            <person name="Lamendella R."/>
        </authorList>
    </citation>
    <scope>NUCLEOTIDE SEQUENCE [LARGE SCALE GENOMIC DNA]</scope>
    <source>
        <strain evidence="9 10">160A</strain>
    </source>
</reference>
<evidence type="ECO:0000313" key="9">
    <source>
        <dbReference type="EMBL" id="RCW29110.1"/>
    </source>
</evidence>
<dbReference type="NCBIfam" id="NF003013">
    <property type="entry name" value="PRK03846.1"/>
    <property type="match status" value="1"/>
</dbReference>
<feature type="domain" description="APS kinase" evidence="8">
    <location>
        <begin position="26"/>
        <end position="174"/>
    </location>
</feature>
<feature type="active site" description="Phosphoserine intermediate" evidence="6">
    <location>
        <position position="107"/>
    </location>
</feature>
<gene>
    <name evidence="6" type="primary">cysC</name>
    <name evidence="9" type="ORF">DFO77_13111</name>
</gene>
<dbReference type="SUPFAM" id="SSF52540">
    <property type="entry name" value="P-loop containing nucleoside triphosphate hydrolases"/>
    <property type="match status" value="1"/>
</dbReference>
<evidence type="ECO:0000256" key="4">
    <source>
        <dbReference type="ARBA" id="ARBA00022741"/>
    </source>
</evidence>
<dbReference type="UniPathway" id="UPA00140">
    <property type="reaction ID" value="UER00205"/>
</dbReference>
<protein>
    <recommendedName>
        <fullName evidence="2 6">Adenylyl-sulfate kinase</fullName>
        <ecNumber evidence="2 6">2.7.1.25</ecNumber>
    </recommendedName>
    <alternativeName>
        <fullName evidence="6">APS kinase</fullName>
    </alternativeName>
    <alternativeName>
        <fullName evidence="6">ATP adenosine-5'-phosphosulfate 3'-phosphotransferase</fullName>
    </alternativeName>
    <alternativeName>
        <fullName evidence="6">Adenosine-5'-phosphosulfate kinase</fullName>
    </alternativeName>
</protein>
<keyword evidence="6" id="KW-0597">Phosphoprotein</keyword>
<dbReference type="GO" id="GO:0005524">
    <property type="term" value="F:ATP binding"/>
    <property type="evidence" value="ECO:0007669"/>
    <property type="project" value="UniProtKB-UniRule"/>
</dbReference>
<name>A0A368UM65_9BACT</name>
<dbReference type="InterPro" id="IPR050512">
    <property type="entry name" value="Sulf_AdTrans/APS_kinase"/>
</dbReference>
<keyword evidence="6 7" id="KW-0418">Kinase</keyword>
<dbReference type="AlphaFoldDB" id="A0A368UM65"/>
<dbReference type="NCBIfam" id="TIGR00455">
    <property type="entry name" value="apsK"/>
    <property type="match status" value="1"/>
</dbReference>
<dbReference type="PANTHER" id="PTHR42700">
    <property type="entry name" value="SULFATE ADENYLYLTRANSFERASE"/>
    <property type="match status" value="1"/>
</dbReference>
<dbReference type="GO" id="GO:0019379">
    <property type="term" value="P:sulfate assimilation, phosphoadenylyl sulfate reduction by phosphoadenylyl-sulfate reductase (thioredoxin)"/>
    <property type="evidence" value="ECO:0007669"/>
    <property type="project" value="TreeGrafter"/>
</dbReference>
<dbReference type="EMBL" id="QPIZ01000031">
    <property type="protein sequence ID" value="RCW29110.1"/>
    <property type="molecule type" value="Genomic_DNA"/>
</dbReference>
<keyword evidence="4 6" id="KW-0547">Nucleotide-binding</keyword>
<comment type="caution">
    <text evidence="9">The sequence shown here is derived from an EMBL/GenBank/DDBJ whole genome shotgun (WGS) entry which is preliminary data.</text>
</comment>
<accession>A0A368UM65</accession>
<evidence type="ECO:0000256" key="6">
    <source>
        <dbReference type="HAMAP-Rule" id="MF_00065"/>
    </source>
</evidence>
<organism evidence="9 10">
    <name type="scientific">Marinilabilia salmonicolor</name>
    <dbReference type="NCBI Taxonomy" id="989"/>
    <lineage>
        <taxon>Bacteria</taxon>
        <taxon>Pseudomonadati</taxon>
        <taxon>Bacteroidota</taxon>
        <taxon>Bacteroidia</taxon>
        <taxon>Marinilabiliales</taxon>
        <taxon>Marinilabiliaceae</taxon>
        <taxon>Marinilabilia</taxon>
    </lineage>
</organism>
<evidence type="ECO:0000256" key="5">
    <source>
        <dbReference type="ARBA" id="ARBA00022840"/>
    </source>
</evidence>
<comment type="catalytic activity">
    <reaction evidence="1 6 7">
        <text>adenosine 5'-phosphosulfate + ATP = 3'-phosphoadenylyl sulfate + ADP + H(+)</text>
        <dbReference type="Rhea" id="RHEA:24152"/>
        <dbReference type="ChEBI" id="CHEBI:15378"/>
        <dbReference type="ChEBI" id="CHEBI:30616"/>
        <dbReference type="ChEBI" id="CHEBI:58243"/>
        <dbReference type="ChEBI" id="CHEBI:58339"/>
        <dbReference type="ChEBI" id="CHEBI:456216"/>
        <dbReference type="EC" id="2.7.1.25"/>
    </reaction>
</comment>
<evidence type="ECO:0000313" key="10">
    <source>
        <dbReference type="Proteomes" id="UP000252733"/>
    </source>
</evidence>
<feature type="binding site" evidence="6">
    <location>
        <begin position="33"/>
        <end position="40"/>
    </location>
    <ligand>
        <name>ATP</name>
        <dbReference type="ChEBI" id="CHEBI:30616"/>
    </ligand>
</feature>
<dbReference type="GO" id="GO:0070814">
    <property type="term" value="P:hydrogen sulfide biosynthetic process"/>
    <property type="evidence" value="ECO:0007669"/>
    <property type="project" value="UniProtKB-UniRule"/>
</dbReference>
<proteinExistence type="inferred from homology"/>
<evidence type="ECO:0000256" key="2">
    <source>
        <dbReference type="ARBA" id="ARBA00012121"/>
    </source>
</evidence>
<sequence>MTTNIHTTFDKIYDRRKKEEFLNQLSKVIWFTGLSGSGKTTLSSGLEKKFFANGHFCQVLDSDNIRSGINNNLTFTEADRKENIRRIAEVCKLYLNSGVITLCAFISPTNDIRDMARSIIGEEDFIEIHVSTPLDICEERDVKGLYAKARNGKIPNFTGISSPFEVPEDPFMRIDTSTQPEDASVEQLFEKILPVVKLDTKK</sequence>
<keyword evidence="3 6" id="KW-0808">Transferase</keyword>
<evidence type="ECO:0000256" key="7">
    <source>
        <dbReference type="RuleBase" id="RU004347"/>
    </source>
</evidence>
<dbReference type="Pfam" id="PF01583">
    <property type="entry name" value="APS_kinase"/>
    <property type="match status" value="1"/>
</dbReference>
<evidence type="ECO:0000259" key="8">
    <source>
        <dbReference type="Pfam" id="PF01583"/>
    </source>
</evidence>
<comment type="similarity">
    <text evidence="6 7">Belongs to the APS kinase family.</text>
</comment>
<comment type="function">
    <text evidence="6 7">Catalyzes the synthesis of activated sulfate.</text>
</comment>
<keyword evidence="5 6" id="KW-0067">ATP-binding</keyword>